<dbReference type="SUPFAM" id="SSF143120">
    <property type="entry name" value="YefM-like"/>
    <property type="match status" value="1"/>
</dbReference>
<dbReference type="NCBIfam" id="TIGR01552">
    <property type="entry name" value="phd_fam"/>
    <property type="match status" value="1"/>
</dbReference>
<dbReference type="Proteomes" id="UP000284824">
    <property type="component" value="Unassembled WGS sequence"/>
</dbReference>
<keyword evidence="4" id="KW-1185">Reference proteome</keyword>
<organism evidence="3 4">
    <name type="scientific">Nonomuraea polychroma</name>
    <dbReference type="NCBI Taxonomy" id="46176"/>
    <lineage>
        <taxon>Bacteria</taxon>
        <taxon>Bacillati</taxon>
        <taxon>Actinomycetota</taxon>
        <taxon>Actinomycetes</taxon>
        <taxon>Streptosporangiales</taxon>
        <taxon>Streptosporangiaceae</taxon>
        <taxon>Nonomuraea</taxon>
    </lineage>
</organism>
<dbReference type="Gene3D" id="3.40.1620.10">
    <property type="entry name" value="YefM-like domain"/>
    <property type="match status" value="1"/>
</dbReference>
<reference evidence="3 4" key="1">
    <citation type="submission" date="2019-01" db="EMBL/GenBank/DDBJ databases">
        <title>Sequencing the genomes of 1000 actinobacteria strains.</title>
        <authorList>
            <person name="Klenk H.-P."/>
        </authorList>
    </citation>
    <scope>NUCLEOTIDE SEQUENCE [LARGE SCALE GENOMIC DNA]</scope>
    <source>
        <strain evidence="3 4">DSM 43925</strain>
    </source>
</reference>
<evidence type="ECO:0000313" key="3">
    <source>
        <dbReference type="EMBL" id="RVX42370.1"/>
    </source>
</evidence>
<accession>A0A438M9J0</accession>
<comment type="function">
    <text evidence="2">Antitoxin component of a type II toxin-antitoxin (TA) system.</text>
</comment>
<gene>
    <name evidence="3" type="ORF">EDD27_4995</name>
</gene>
<dbReference type="InterPro" id="IPR006442">
    <property type="entry name" value="Antitoxin_Phd/YefM"/>
</dbReference>
<proteinExistence type="inferred from homology"/>
<dbReference type="AlphaFoldDB" id="A0A438M9J0"/>
<sequence length="95" mass="11145">MTAEPLEATKWQLQEAKQRFSEVVRRAHDEGPQIVMRHGRDVAVILDMEEYRRLKRQEPKPDFKEFLLSGPDLSGLDLTRDTSTEMREIDFEGIE</sequence>
<dbReference type="Pfam" id="PF02604">
    <property type="entry name" value="PhdYeFM_antitox"/>
    <property type="match status" value="1"/>
</dbReference>
<evidence type="ECO:0000313" key="4">
    <source>
        <dbReference type="Proteomes" id="UP000284824"/>
    </source>
</evidence>
<comment type="caution">
    <text evidence="3">The sequence shown here is derived from an EMBL/GenBank/DDBJ whole genome shotgun (WGS) entry which is preliminary data.</text>
</comment>
<evidence type="ECO:0000256" key="1">
    <source>
        <dbReference type="ARBA" id="ARBA00009981"/>
    </source>
</evidence>
<protein>
    <recommendedName>
        <fullName evidence="2">Antitoxin</fullName>
    </recommendedName>
</protein>
<dbReference type="EMBL" id="SAUN01000001">
    <property type="protein sequence ID" value="RVX42370.1"/>
    <property type="molecule type" value="Genomic_DNA"/>
</dbReference>
<comment type="similarity">
    <text evidence="1 2">Belongs to the phD/YefM antitoxin family.</text>
</comment>
<name>A0A438M9J0_9ACTN</name>
<evidence type="ECO:0000256" key="2">
    <source>
        <dbReference type="RuleBase" id="RU362080"/>
    </source>
</evidence>
<dbReference type="RefSeq" id="WP_127934458.1">
    <property type="nucleotide sequence ID" value="NZ_SAUN01000001.1"/>
</dbReference>
<dbReference type="OrthoDB" id="965929at2"/>
<dbReference type="InterPro" id="IPR036165">
    <property type="entry name" value="YefM-like_sf"/>
</dbReference>